<dbReference type="RefSeq" id="WP_006295382.1">
    <property type="nucleotide sequence ID" value="NZ_ABXB03000003.1"/>
</dbReference>
<evidence type="ECO:0000256" key="8">
    <source>
        <dbReference type="SAM" id="MobiDB-lite"/>
    </source>
</evidence>
<dbReference type="Pfam" id="PF01385">
    <property type="entry name" value="OrfB_IS605"/>
    <property type="match status" value="1"/>
</dbReference>
<dbReference type="Pfam" id="PF07282">
    <property type="entry name" value="Cas12f1-like_TNB"/>
    <property type="match status" value="1"/>
</dbReference>
<dbReference type="InterPro" id="IPR010095">
    <property type="entry name" value="Cas12f1-like_TNB"/>
</dbReference>
<sequence length="446" mass="50956">MIITMSSDGVAQRAYRFRFYPTPQQEDLLRRTIGCCRLVYNKALAARTEAWTTRHERMGFAETSRQLTLWKNTEELSFLNDVSSVALQQSVRHLQAAFSNFFNQRGDYPEFKKKSHGGSASFMRTAFTWNGHDLKLAKMGEPLNIKWSRTLPRSAKPSSVTVTLDAAGRWHVSILVEEHVKPLPKAGTQVGIDMGLTDFAITSNGEKTANPRFRKQDAQRLRKAQRNLARKRKGSNNHRRAMLKVARIQARIADRRKDFLHKLSTRIVRENQTVVIEDLAVKNMSRRCKPKPDPANPDLYLPNGQTAKRALNRGITDAGWRMLRTMLAYKCEWYGRQLVVIDRWYPSSQICSTCGKNTGRKPLNVRAWTCPACHTTHDRDVNAAKKHPRRRACGERLRRPTQTPRCIVAVRSVVGETENPFREERNPTASAVGRTSSREECCREPG</sequence>
<feature type="domain" description="Cas12f1-like TNB" evidence="10">
    <location>
        <begin position="320"/>
        <end position="385"/>
    </location>
</feature>
<evidence type="ECO:0000256" key="6">
    <source>
        <dbReference type="ARBA" id="ARBA00023125"/>
    </source>
</evidence>
<dbReference type="STRING" id="561180.BIFGAL_03931"/>
<evidence type="ECO:0000256" key="7">
    <source>
        <dbReference type="ARBA" id="ARBA00023172"/>
    </source>
</evidence>
<gene>
    <name evidence="12" type="ORF">BIFGAL_03931</name>
</gene>
<evidence type="ECO:0000256" key="4">
    <source>
        <dbReference type="ARBA" id="ARBA00022723"/>
    </source>
</evidence>
<dbReference type="GO" id="GO:0006310">
    <property type="term" value="P:DNA recombination"/>
    <property type="evidence" value="ECO:0007669"/>
    <property type="project" value="UniProtKB-KW"/>
</dbReference>
<evidence type="ECO:0000259" key="11">
    <source>
        <dbReference type="Pfam" id="PF12323"/>
    </source>
</evidence>
<evidence type="ECO:0000256" key="1">
    <source>
        <dbReference type="ARBA" id="ARBA00008761"/>
    </source>
</evidence>
<comment type="similarity">
    <text evidence="2">In the N-terminal section; belongs to the transposase 2 family.</text>
</comment>
<evidence type="ECO:0000256" key="5">
    <source>
        <dbReference type="ARBA" id="ARBA00022833"/>
    </source>
</evidence>
<keyword evidence="7" id="KW-0233">DNA recombination</keyword>
<accession>D1NVP0</accession>
<dbReference type="GO" id="GO:0003677">
    <property type="term" value="F:DNA binding"/>
    <property type="evidence" value="ECO:0007669"/>
    <property type="project" value="UniProtKB-KW"/>
</dbReference>
<feature type="domain" description="Probable transposase IS891/IS1136/IS1341" evidence="9">
    <location>
        <begin position="174"/>
        <end position="286"/>
    </location>
</feature>
<keyword evidence="3" id="KW-0815">Transposition</keyword>
<evidence type="ECO:0000256" key="3">
    <source>
        <dbReference type="ARBA" id="ARBA00022578"/>
    </source>
</evidence>
<dbReference type="NCBIfam" id="NF040570">
    <property type="entry name" value="guided_TnpB"/>
    <property type="match status" value="1"/>
</dbReference>
<keyword evidence="4" id="KW-0479">Metal-binding</keyword>
<comment type="caution">
    <text evidence="12">The sequence shown here is derived from an EMBL/GenBank/DDBJ whole genome shotgun (WGS) entry which is preliminary data.</text>
</comment>
<keyword evidence="5" id="KW-0862">Zinc</keyword>
<keyword evidence="6" id="KW-0238">DNA-binding</keyword>
<dbReference type="Proteomes" id="UP000003656">
    <property type="component" value="Unassembled WGS sequence"/>
</dbReference>
<dbReference type="Pfam" id="PF12323">
    <property type="entry name" value="HTH_OrfB_IS605"/>
    <property type="match status" value="1"/>
</dbReference>
<dbReference type="EMBL" id="ABXB03000003">
    <property type="protein sequence ID" value="EFA22891.1"/>
    <property type="molecule type" value="Genomic_DNA"/>
</dbReference>
<evidence type="ECO:0000313" key="13">
    <source>
        <dbReference type="Proteomes" id="UP000003656"/>
    </source>
</evidence>
<dbReference type="eggNOG" id="COG0675">
    <property type="taxonomic scope" value="Bacteria"/>
</dbReference>
<dbReference type="AlphaFoldDB" id="D1NVP0"/>
<evidence type="ECO:0000259" key="10">
    <source>
        <dbReference type="Pfam" id="PF07282"/>
    </source>
</evidence>
<protein>
    <submittedName>
        <fullName evidence="12">Transposase, IS605 OrfB family</fullName>
    </submittedName>
</protein>
<comment type="similarity">
    <text evidence="1">In the C-terminal section; belongs to the transposase 35 family.</text>
</comment>
<organism evidence="12 13">
    <name type="scientific">Bifidobacterium gallicum DSM 20093 = LMG 11596</name>
    <dbReference type="NCBI Taxonomy" id="561180"/>
    <lineage>
        <taxon>Bacteria</taxon>
        <taxon>Bacillati</taxon>
        <taxon>Actinomycetota</taxon>
        <taxon>Actinomycetes</taxon>
        <taxon>Bifidobacteriales</taxon>
        <taxon>Bifidobacteriaceae</taxon>
        <taxon>Bifidobacterium</taxon>
    </lineage>
</organism>
<dbReference type="InterPro" id="IPR051399">
    <property type="entry name" value="RNA-guided_DNA_endo/Transpos"/>
</dbReference>
<dbReference type="GO" id="GO:0032196">
    <property type="term" value="P:transposition"/>
    <property type="evidence" value="ECO:0007669"/>
    <property type="project" value="UniProtKB-KW"/>
</dbReference>
<dbReference type="InterPro" id="IPR001959">
    <property type="entry name" value="Transposase"/>
</dbReference>
<proteinExistence type="inferred from homology"/>
<evidence type="ECO:0000259" key="9">
    <source>
        <dbReference type="Pfam" id="PF01385"/>
    </source>
</evidence>
<name>D1NVP0_9BIFI</name>
<dbReference type="PANTHER" id="PTHR30405:SF25">
    <property type="entry name" value="RNA-GUIDED DNA ENDONUCLEASE INSQ-RELATED"/>
    <property type="match status" value="1"/>
</dbReference>
<feature type="domain" description="Transposase putative helix-turn-helix" evidence="11">
    <location>
        <begin position="12"/>
        <end position="54"/>
    </location>
</feature>
<dbReference type="PANTHER" id="PTHR30405">
    <property type="entry name" value="TRANSPOSASE"/>
    <property type="match status" value="1"/>
</dbReference>
<reference evidence="12 13" key="1">
    <citation type="submission" date="2009-11" db="EMBL/GenBank/DDBJ databases">
        <authorList>
            <person name="Weinstock G."/>
            <person name="Sodergren E."/>
            <person name="Clifton S."/>
            <person name="Fulton L."/>
            <person name="Fulton B."/>
            <person name="Courtney L."/>
            <person name="Fronick C."/>
            <person name="Harrison M."/>
            <person name="Strong C."/>
            <person name="Farmer C."/>
            <person name="Delahaunty K."/>
            <person name="Markovic C."/>
            <person name="Hall O."/>
            <person name="Minx P."/>
            <person name="Tomlinson C."/>
            <person name="Mitreva M."/>
            <person name="Nelson J."/>
            <person name="Hou S."/>
            <person name="Wollam A."/>
            <person name="Pepin K.H."/>
            <person name="Johnson M."/>
            <person name="Bhonagiri V."/>
            <person name="Nash W.E."/>
            <person name="Warren W."/>
            <person name="Chinwalla A."/>
            <person name="Mardis E.R."/>
            <person name="Wilson R.K."/>
        </authorList>
    </citation>
    <scope>NUCLEOTIDE SEQUENCE [LARGE SCALE GENOMIC DNA]</scope>
    <source>
        <strain evidence="12 13">DSM 20093</strain>
    </source>
</reference>
<feature type="compositionally biased region" description="Basic and acidic residues" evidence="8">
    <location>
        <begin position="436"/>
        <end position="446"/>
    </location>
</feature>
<evidence type="ECO:0000256" key="2">
    <source>
        <dbReference type="ARBA" id="ARBA00011044"/>
    </source>
</evidence>
<feature type="region of interest" description="Disordered" evidence="8">
    <location>
        <begin position="418"/>
        <end position="446"/>
    </location>
</feature>
<dbReference type="GO" id="GO:0046872">
    <property type="term" value="F:metal ion binding"/>
    <property type="evidence" value="ECO:0007669"/>
    <property type="project" value="UniProtKB-KW"/>
</dbReference>
<dbReference type="InterPro" id="IPR021027">
    <property type="entry name" value="Transposase_put_HTH"/>
</dbReference>
<evidence type="ECO:0000313" key="12">
    <source>
        <dbReference type="EMBL" id="EFA22891.1"/>
    </source>
</evidence>